<dbReference type="PANTHER" id="PTHR33383">
    <property type="entry name" value="MEMBRANE PROTEIN INSERTION EFFICIENCY FACTOR-RELATED"/>
    <property type="match status" value="1"/>
</dbReference>
<dbReference type="PANTHER" id="PTHR33383:SF1">
    <property type="entry name" value="MEMBRANE PROTEIN INSERTION EFFICIENCY FACTOR-RELATED"/>
    <property type="match status" value="1"/>
</dbReference>
<dbReference type="HAMAP" id="MF_00386">
    <property type="entry name" value="UPF0161_YidD"/>
    <property type="match status" value="1"/>
</dbReference>
<keyword evidence="1" id="KW-0472">Membrane</keyword>
<dbReference type="EMBL" id="CP038017">
    <property type="protein sequence ID" value="QIV93884.1"/>
    <property type="molecule type" value="Genomic_DNA"/>
</dbReference>
<protein>
    <recommendedName>
        <fullName evidence="1">Putative membrane protein insertion efficiency factor</fullName>
    </recommendedName>
</protein>
<comment type="similarity">
    <text evidence="1">Belongs to the UPF0161 family.</text>
</comment>
<organism evidence="2 3">
    <name type="scientific">Allofrancisella frigidaquae</name>
    <dbReference type="NCBI Taxonomy" id="1085644"/>
    <lineage>
        <taxon>Bacteria</taxon>
        <taxon>Pseudomonadati</taxon>
        <taxon>Pseudomonadota</taxon>
        <taxon>Gammaproteobacteria</taxon>
        <taxon>Thiotrichales</taxon>
        <taxon>Francisellaceae</taxon>
        <taxon>Allofrancisella</taxon>
    </lineage>
</organism>
<evidence type="ECO:0000256" key="1">
    <source>
        <dbReference type="HAMAP-Rule" id="MF_00386"/>
    </source>
</evidence>
<reference evidence="2 3" key="1">
    <citation type="submission" date="2019-03" db="EMBL/GenBank/DDBJ databases">
        <title>Complete Genome Sequence of Allofrancisella frigidaquae Strain SYSU 10HL1970 Isolated from Water-Cooling Systems in China.</title>
        <authorList>
            <person name="Ohrman C."/>
            <person name="Uneklint I."/>
            <person name="Sjodin A."/>
        </authorList>
    </citation>
    <scope>NUCLEOTIDE SEQUENCE [LARGE SCALE GENOMIC DNA]</scope>
    <source>
        <strain evidence="2 3">SYSU 10HL1970</strain>
    </source>
</reference>
<comment type="subcellular location">
    <subcellularLocation>
        <location evidence="1">Cell membrane</location>
        <topology evidence="1">Peripheral membrane protein</topology>
        <orientation evidence="1">Cytoplasmic side</orientation>
    </subcellularLocation>
</comment>
<gene>
    <name evidence="2" type="primary">yidD</name>
    <name evidence="2" type="ORF">E3E15_00335</name>
</gene>
<dbReference type="KEGG" id="afri:E3E15_00335"/>
<dbReference type="AlphaFoldDB" id="A0A6M3HRK3"/>
<dbReference type="SMART" id="SM01234">
    <property type="entry name" value="Haemolytic"/>
    <property type="match status" value="1"/>
</dbReference>
<evidence type="ECO:0000313" key="2">
    <source>
        <dbReference type="EMBL" id="QIV93884.1"/>
    </source>
</evidence>
<dbReference type="Proteomes" id="UP000503320">
    <property type="component" value="Chromosome"/>
</dbReference>
<proteinExistence type="inferred from homology"/>
<dbReference type="NCBIfam" id="TIGR00278">
    <property type="entry name" value="membrane protein insertion efficiency factor YidD"/>
    <property type="match status" value="1"/>
</dbReference>
<dbReference type="Pfam" id="PF01809">
    <property type="entry name" value="YidD"/>
    <property type="match status" value="1"/>
</dbReference>
<accession>A0A6M3HRK3</accession>
<dbReference type="InterPro" id="IPR002696">
    <property type="entry name" value="Membr_insert_effic_factor_YidD"/>
</dbReference>
<comment type="function">
    <text evidence="1">Could be involved in insertion of integral membrane proteins into the membrane.</text>
</comment>
<name>A0A6M3HRK3_9GAMM</name>
<keyword evidence="1" id="KW-1003">Cell membrane</keyword>
<keyword evidence="3" id="KW-1185">Reference proteome</keyword>
<sequence length="93" mass="10850">MAVYRKISSIFRKIAKAPFITFIKLYRYFISPLIPARCRYYPTCSQYALEALETHGILKGLYLSICRLARCHPLSKREYFDPVPSKIEGLKSK</sequence>
<evidence type="ECO:0000313" key="3">
    <source>
        <dbReference type="Proteomes" id="UP000503320"/>
    </source>
</evidence>
<dbReference type="RefSeq" id="WP_035720648.1">
    <property type="nucleotide sequence ID" value="NZ_CP038017.1"/>
</dbReference>
<dbReference type="GO" id="GO:0005886">
    <property type="term" value="C:plasma membrane"/>
    <property type="evidence" value="ECO:0007669"/>
    <property type="project" value="UniProtKB-SubCell"/>
</dbReference>